<gene>
    <name evidence="1" type="ORF">NIES30_09490</name>
</gene>
<sequence>MKTKATHNNRITTADEQRLYSHLLACVSVESPDAMIDRFQALFLDGFGYPDRDVVAALDRLLACQEIEEYFRFILNRCCHILINRWQTNTQLQPAIPVLIELLESVPADRVPELSRSRPIRRLRQVTHDFRDTEQYFALKRLARVIEARHSALPRNRQAEAVPLGSLINRYPYLYEHCLVTEDSDLQHQQYVRHMQVEAQHKFEVDLSHYVTYRVRRGRLHRQGQTDFADRLRMVPNPTLLNDKELVLSLKHFARRRDHGQSYRDGAQRFLLHHNHGGSFRQFKEDLLDYIVADVNADYSQRQFRAMLQDHLLSTFTDSDSNPMDDFLKVRTCSNLFNFLVVDPSAGRQHYVFLDLINNLGPVHTTGLLLRILLICQKVRPFLERRFSLLFNHYETASSETVAWLINMFENINIALSLNFGSVDLSHAGAR</sequence>
<organism evidence="1 2">
    <name type="scientific">Phormidium tenue NIES-30</name>
    <dbReference type="NCBI Taxonomy" id="549789"/>
    <lineage>
        <taxon>Bacteria</taxon>
        <taxon>Bacillati</taxon>
        <taxon>Cyanobacteriota</taxon>
        <taxon>Cyanophyceae</taxon>
        <taxon>Oscillatoriophycideae</taxon>
        <taxon>Oscillatoriales</taxon>
        <taxon>Oscillatoriaceae</taxon>
        <taxon>Phormidium</taxon>
    </lineage>
</organism>
<evidence type="ECO:0000313" key="2">
    <source>
        <dbReference type="Proteomes" id="UP000185557"/>
    </source>
</evidence>
<reference evidence="1 2" key="1">
    <citation type="submission" date="2016-11" db="EMBL/GenBank/DDBJ databases">
        <title>Draft Genome Sequences of Nine Cyanobacterial Strains from Diverse Habitats.</title>
        <authorList>
            <person name="Zhu T."/>
            <person name="Hou S."/>
            <person name="Lu X."/>
            <person name="Hess W.R."/>
        </authorList>
    </citation>
    <scope>NUCLEOTIDE SEQUENCE [LARGE SCALE GENOMIC DNA]</scope>
    <source>
        <strain evidence="1 2">NIES-30</strain>
    </source>
</reference>
<dbReference type="Proteomes" id="UP000185557">
    <property type="component" value="Unassembled WGS sequence"/>
</dbReference>
<name>A0A1U7J776_9CYAN</name>
<accession>A0A1U7J776</accession>
<evidence type="ECO:0000313" key="1">
    <source>
        <dbReference type="EMBL" id="OKH48757.1"/>
    </source>
</evidence>
<dbReference type="OrthoDB" id="580965at2"/>
<dbReference type="RefSeq" id="WP_073608169.1">
    <property type="nucleotide sequence ID" value="NZ_MRCG01000005.1"/>
</dbReference>
<dbReference type="EMBL" id="MRCG01000005">
    <property type="protein sequence ID" value="OKH48757.1"/>
    <property type="molecule type" value="Genomic_DNA"/>
</dbReference>
<comment type="caution">
    <text evidence="1">The sequence shown here is derived from an EMBL/GenBank/DDBJ whole genome shotgun (WGS) entry which is preliminary data.</text>
</comment>
<dbReference type="AlphaFoldDB" id="A0A1U7J776"/>
<keyword evidence="2" id="KW-1185">Reference proteome</keyword>
<proteinExistence type="predicted"/>
<dbReference type="STRING" id="549789.NIES30_09490"/>
<protein>
    <submittedName>
        <fullName evidence="1">Uncharacterized protein</fullName>
    </submittedName>
</protein>